<organism evidence="3 4">
    <name type="scientific">Pseudodesulfovibrio karagichevae</name>
    <dbReference type="NCBI Taxonomy" id="3239305"/>
    <lineage>
        <taxon>Bacteria</taxon>
        <taxon>Pseudomonadati</taxon>
        <taxon>Thermodesulfobacteriota</taxon>
        <taxon>Desulfovibrionia</taxon>
        <taxon>Desulfovibrionales</taxon>
        <taxon>Desulfovibrionaceae</taxon>
    </lineage>
</organism>
<feature type="domain" description="HD-GYP" evidence="2">
    <location>
        <begin position="207"/>
        <end position="403"/>
    </location>
</feature>
<dbReference type="SUPFAM" id="SSF109604">
    <property type="entry name" value="HD-domain/PDEase-like"/>
    <property type="match status" value="2"/>
</dbReference>
<dbReference type="PROSITE" id="PS51832">
    <property type="entry name" value="HD_GYP"/>
    <property type="match status" value="1"/>
</dbReference>
<dbReference type="InterPro" id="IPR006674">
    <property type="entry name" value="HD_domain"/>
</dbReference>
<evidence type="ECO:0000313" key="4">
    <source>
        <dbReference type="Proteomes" id="UP001568698"/>
    </source>
</evidence>
<gene>
    <name evidence="3" type="ORF">AB6M95_12560</name>
</gene>
<accession>A0ABV4K3P6</accession>
<dbReference type="InterPro" id="IPR006675">
    <property type="entry name" value="HDIG_dom"/>
</dbReference>
<dbReference type="Pfam" id="PF01966">
    <property type="entry name" value="HD"/>
    <property type="match status" value="1"/>
</dbReference>
<dbReference type="Proteomes" id="UP001568698">
    <property type="component" value="Unassembled WGS sequence"/>
</dbReference>
<dbReference type="PANTHER" id="PTHR43155:SF1">
    <property type="entry name" value="3'3'-CGAMP-SPECIFIC PHOSPHODIESTERASE 1"/>
    <property type="match status" value="1"/>
</dbReference>
<dbReference type="InterPro" id="IPR037522">
    <property type="entry name" value="HD_GYP_dom"/>
</dbReference>
<reference evidence="3 4" key="1">
    <citation type="submission" date="2024-08" db="EMBL/GenBank/DDBJ databases">
        <title>Sulfate-reducing bacteria isolated from formation water of the oil field in Kazakhstan and description of Pseudodesulfovibrio sp.</title>
        <authorList>
            <person name="Bidzhieva S.K."/>
            <person name="Tourova T.P."/>
            <person name="Grouzdev D.S."/>
            <person name="Beletsky A.V."/>
            <person name="Sokolova D.S."/>
            <person name="Samigullina S.R."/>
            <person name="Poltaraus A.B."/>
            <person name="Avtukh A.N."/>
            <person name="Tereshina V.M."/>
            <person name="Zhaparov N.S."/>
            <person name="Mardanov A.V."/>
            <person name="Nazina T.N."/>
        </authorList>
    </citation>
    <scope>NUCLEOTIDE SEQUENCE [LARGE SCALE GENOMIC DNA]</scope>
    <source>
        <strain evidence="3 4">9FUS</strain>
    </source>
</reference>
<evidence type="ECO:0000259" key="1">
    <source>
        <dbReference type="PROSITE" id="PS51831"/>
    </source>
</evidence>
<feature type="domain" description="HD" evidence="1">
    <location>
        <begin position="229"/>
        <end position="351"/>
    </location>
</feature>
<name>A0ABV4K3P6_9BACT</name>
<dbReference type="PANTHER" id="PTHR43155">
    <property type="entry name" value="CYCLIC DI-GMP PHOSPHODIESTERASE PA4108-RELATED"/>
    <property type="match status" value="1"/>
</dbReference>
<dbReference type="PROSITE" id="PS51831">
    <property type="entry name" value="HD"/>
    <property type="match status" value="1"/>
</dbReference>
<dbReference type="Gene3D" id="1.10.3210.10">
    <property type="entry name" value="Hypothetical protein af1432"/>
    <property type="match status" value="2"/>
</dbReference>
<comment type="caution">
    <text evidence="3">The sequence shown here is derived from an EMBL/GenBank/DDBJ whole genome shotgun (WGS) entry which is preliminary data.</text>
</comment>
<dbReference type="CDD" id="cd00077">
    <property type="entry name" value="HDc"/>
    <property type="match status" value="2"/>
</dbReference>
<dbReference type="RefSeq" id="WP_371387102.1">
    <property type="nucleotide sequence ID" value="NZ_JBGLYH010000036.1"/>
</dbReference>
<dbReference type="EMBL" id="JBGLYH010000036">
    <property type="protein sequence ID" value="MEZ7197588.1"/>
    <property type="molecule type" value="Genomic_DNA"/>
</dbReference>
<dbReference type="InterPro" id="IPR003607">
    <property type="entry name" value="HD/PDEase_dom"/>
</dbReference>
<dbReference type="Pfam" id="PF13487">
    <property type="entry name" value="HD_5"/>
    <property type="match status" value="1"/>
</dbReference>
<evidence type="ECO:0000259" key="2">
    <source>
        <dbReference type="PROSITE" id="PS51832"/>
    </source>
</evidence>
<protein>
    <submittedName>
        <fullName evidence="3">HD domain-containing phosphohydrolase</fullName>
    </submittedName>
</protein>
<evidence type="ECO:0000313" key="3">
    <source>
        <dbReference type="EMBL" id="MEZ7197588.1"/>
    </source>
</evidence>
<proteinExistence type="predicted"/>
<dbReference type="SMART" id="SM00471">
    <property type="entry name" value="HDc"/>
    <property type="match status" value="2"/>
</dbReference>
<sequence>MEDVSLIDIACGISTALDYISPTVTGHHRRVGLASAALGSRVGIKSSSLVDVLLAGLLHDIGAFSMDLALDGLSFDADLEQHAVVGYRLLKDHPFLERASRMVLYHHTCWKDLRVIRQEGDRETLLLANIVNLADRVDILRRVGTKGRERAEVEAAVAGFTSDLYARELIEAFRELTEGGVFWPLVEDMDRPVREMLSRDLLDVRISPDQLIDFSSFFTRIIDFRSRHTATHSAGVAETAVQLARLAGMDEREQKAMRLAGNLHDIGKLAVPTSLLDKQGALDEAEYSRVKDHATVSAEVLRAIPGLGEVADWAAQHHERLNGKGYPLGLTERELSLGSRIMQVADVHTAITEDRPYRKGMTRERTVAVLRSMADNGFLDVDVVNLVIENHDHLDAVRTMVQSRALSEFRRFTEENG</sequence>
<keyword evidence="4" id="KW-1185">Reference proteome</keyword>
<dbReference type="NCBIfam" id="TIGR00277">
    <property type="entry name" value="HDIG"/>
    <property type="match status" value="1"/>
</dbReference>